<dbReference type="EMBL" id="JNVN01000887">
    <property type="protein sequence ID" value="KHJ34408.1"/>
    <property type="molecule type" value="Genomic_DNA"/>
</dbReference>
<evidence type="ECO:0000256" key="2">
    <source>
        <dbReference type="PROSITE-ProRule" id="PRU00192"/>
    </source>
</evidence>
<dbReference type="AlphaFoldDB" id="A0A0B1P826"/>
<feature type="compositionally biased region" description="Low complexity" evidence="3">
    <location>
        <begin position="48"/>
        <end position="58"/>
    </location>
</feature>
<dbReference type="Proteomes" id="UP000030854">
    <property type="component" value="Unassembled WGS sequence"/>
</dbReference>
<feature type="region of interest" description="Disordered" evidence="3">
    <location>
        <begin position="170"/>
        <end position="199"/>
    </location>
</feature>
<keyword evidence="1 2" id="KW-0728">SH3 domain</keyword>
<feature type="compositionally biased region" description="Basic and acidic residues" evidence="3">
    <location>
        <begin position="184"/>
        <end position="195"/>
    </location>
</feature>
<organism evidence="5 6">
    <name type="scientific">Uncinula necator</name>
    <name type="common">Grape powdery mildew</name>
    <dbReference type="NCBI Taxonomy" id="52586"/>
    <lineage>
        <taxon>Eukaryota</taxon>
        <taxon>Fungi</taxon>
        <taxon>Dikarya</taxon>
        <taxon>Ascomycota</taxon>
        <taxon>Pezizomycotina</taxon>
        <taxon>Leotiomycetes</taxon>
        <taxon>Erysiphales</taxon>
        <taxon>Erysiphaceae</taxon>
        <taxon>Erysiphe</taxon>
    </lineage>
</organism>
<protein>
    <submittedName>
        <fullName evidence="5">Putative sh3 domain-containing protein</fullName>
    </submittedName>
</protein>
<proteinExistence type="predicted"/>
<evidence type="ECO:0000256" key="1">
    <source>
        <dbReference type="ARBA" id="ARBA00022443"/>
    </source>
</evidence>
<gene>
    <name evidence="5" type="ORF">EV44_g1641</name>
</gene>
<feature type="compositionally biased region" description="Low complexity" evidence="3">
    <location>
        <begin position="7"/>
        <end position="20"/>
    </location>
</feature>
<evidence type="ECO:0000313" key="5">
    <source>
        <dbReference type="EMBL" id="KHJ34408.1"/>
    </source>
</evidence>
<dbReference type="InterPro" id="IPR036028">
    <property type="entry name" value="SH3-like_dom_sf"/>
</dbReference>
<feature type="domain" description="SH3" evidence="4">
    <location>
        <begin position="312"/>
        <end position="373"/>
    </location>
</feature>
<dbReference type="SUPFAM" id="SSF50044">
    <property type="entry name" value="SH3-domain"/>
    <property type="match status" value="1"/>
</dbReference>
<dbReference type="Pfam" id="PF07653">
    <property type="entry name" value="SH3_2"/>
    <property type="match status" value="1"/>
</dbReference>
<comment type="caution">
    <text evidence="5">The sequence shown here is derived from an EMBL/GenBank/DDBJ whole genome shotgun (WGS) entry which is preliminary data.</text>
</comment>
<reference evidence="5 6" key="1">
    <citation type="journal article" date="2014" name="BMC Genomics">
        <title>Adaptive genomic structural variation in the grape powdery mildew pathogen, Erysiphe necator.</title>
        <authorList>
            <person name="Jones L."/>
            <person name="Riaz S."/>
            <person name="Morales-Cruz A."/>
            <person name="Amrine K.C."/>
            <person name="McGuire B."/>
            <person name="Gubler W.D."/>
            <person name="Walker M.A."/>
            <person name="Cantu D."/>
        </authorList>
    </citation>
    <scope>NUCLEOTIDE SEQUENCE [LARGE SCALE GENOMIC DNA]</scope>
    <source>
        <strain evidence="6">c</strain>
    </source>
</reference>
<evidence type="ECO:0000259" key="4">
    <source>
        <dbReference type="PROSITE" id="PS50002"/>
    </source>
</evidence>
<feature type="region of interest" description="Disordered" evidence="3">
    <location>
        <begin position="32"/>
        <end position="69"/>
    </location>
</feature>
<feature type="compositionally biased region" description="Low complexity" evidence="3">
    <location>
        <begin position="278"/>
        <end position="291"/>
    </location>
</feature>
<dbReference type="OMA" id="RGYYMGT"/>
<dbReference type="SMART" id="SM00326">
    <property type="entry name" value="SH3"/>
    <property type="match status" value="1"/>
</dbReference>
<accession>A0A0B1P826</accession>
<evidence type="ECO:0000256" key="3">
    <source>
        <dbReference type="SAM" id="MobiDB-lite"/>
    </source>
</evidence>
<feature type="region of interest" description="Disordered" evidence="3">
    <location>
        <begin position="1"/>
        <end position="20"/>
    </location>
</feature>
<name>A0A0B1P826_UNCNE</name>
<dbReference type="Gene3D" id="2.30.30.40">
    <property type="entry name" value="SH3 Domains"/>
    <property type="match status" value="1"/>
</dbReference>
<sequence>MSPTVTSSSSSSSSYLDSPSLLPLMTSQINFPTPKRTLSSHSAKHSLSELSSSSAPVKSEPESNDCFDPPTTLPYTIVRDFAYSKSHPMHCGTMICSSQPSSGLATPLSQSPEFLSDPLDPWDNKFRWSSKSFGEELIDNERVSQLNFRDGPPWSEDEDLQSPVVVSSRYRKYKSSGSKNGGRRRSDKETAEKRNSVIGQTSYEHSGTFYISSSENDCKRFYVSQDDDQAGPKSDIITYSTDKARHFDRYDLSSRRDSHFAGTLPKRSYADVIRDFSGSETSSTGSSPGTTPREESRYSRDYQFTITSSDEEMHGQAVALFDFISENENELPLIEGQVIWVSYRYGQGWLVAEDPKSRESGLVPESYVRLLRDIHGDLNSNTGHVNDLLNSFDDSGTQSSSEFGQISGKFSNSYDYHAPIVSMFSTSSKDLNPYPHYLLATYAGQAPPQIIHYQGQRGGSQVNTPTNLISSDNTLSPSNDGSLCSTPIATLLPMTNMDSTNSAEQDVDSNSRPKLL</sequence>
<dbReference type="InterPro" id="IPR001452">
    <property type="entry name" value="SH3_domain"/>
</dbReference>
<dbReference type="HOGENOM" id="CLU_024803_1_0_1"/>
<evidence type="ECO:0000313" key="6">
    <source>
        <dbReference type="Proteomes" id="UP000030854"/>
    </source>
</evidence>
<feature type="region of interest" description="Disordered" evidence="3">
    <location>
        <begin position="277"/>
        <end position="299"/>
    </location>
</feature>
<keyword evidence="6" id="KW-1185">Reference proteome</keyword>
<dbReference type="PROSITE" id="PS50002">
    <property type="entry name" value="SH3"/>
    <property type="match status" value="1"/>
</dbReference>